<proteinExistence type="predicted"/>
<keyword evidence="3" id="KW-1185">Reference proteome</keyword>
<dbReference type="GeneID" id="18935191"/>
<feature type="compositionally biased region" description="Basic and acidic residues" evidence="1">
    <location>
        <begin position="38"/>
        <end position="48"/>
    </location>
</feature>
<dbReference type="VEuPathDB" id="FungiDB:MELLADRAFT_89439"/>
<feature type="compositionally biased region" description="Low complexity" evidence="1">
    <location>
        <begin position="80"/>
        <end position="102"/>
    </location>
</feature>
<feature type="compositionally biased region" description="Acidic residues" evidence="1">
    <location>
        <begin position="53"/>
        <end position="72"/>
    </location>
</feature>
<reference evidence="3" key="1">
    <citation type="journal article" date="2011" name="Proc. Natl. Acad. Sci. U.S.A.">
        <title>Obligate biotrophy features unraveled by the genomic analysis of rust fungi.</title>
        <authorList>
            <person name="Duplessis S."/>
            <person name="Cuomo C.A."/>
            <person name="Lin Y.-C."/>
            <person name="Aerts A."/>
            <person name="Tisserant E."/>
            <person name="Veneault-Fourrey C."/>
            <person name="Joly D.L."/>
            <person name="Hacquard S."/>
            <person name="Amselem J."/>
            <person name="Cantarel B.L."/>
            <person name="Chiu R."/>
            <person name="Coutinho P.M."/>
            <person name="Feau N."/>
            <person name="Field M."/>
            <person name="Frey P."/>
            <person name="Gelhaye E."/>
            <person name="Goldberg J."/>
            <person name="Grabherr M.G."/>
            <person name="Kodira C.D."/>
            <person name="Kohler A."/>
            <person name="Kuees U."/>
            <person name="Lindquist E.A."/>
            <person name="Lucas S.M."/>
            <person name="Mago R."/>
            <person name="Mauceli E."/>
            <person name="Morin E."/>
            <person name="Murat C."/>
            <person name="Pangilinan J.L."/>
            <person name="Park R."/>
            <person name="Pearson M."/>
            <person name="Quesneville H."/>
            <person name="Rouhier N."/>
            <person name="Sakthikumar S."/>
            <person name="Salamov A.A."/>
            <person name="Schmutz J."/>
            <person name="Selles B."/>
            <person name="Shapiro H."/>
            <person name="Tanguay P."/>
            <person name="Tuskan G.A."/>
            <person name="Henrissat B."/>
            <person name="Van de Peer Y."/>
            <person name="Rouze P."/>
            <person name="Ellis J.G."/>
            <person name="Dodds P.N."/>
            <person name="Schein J.E."/>
            <person name="Zhong S."/>
            <person name="Hamelin R.C."/>
            <person name="Grigoriev I.V."/>
            <person name="Szabo L.J."/>
            <person name="Martin F."/>
        </authorList>
    </citation>
    <scope>NUCLEOTIDE SEQUENCE [LARGE SCALE GENOMIC DNA]</scope>
    <source>
        <strain evidence="3">98AG31 / pathotype 3-4-7</strain>
    </source>
</reference>
<dbReference type="HOGENOM" id="CLU_016062_0_1_1"/>
<gene>
    <name evidence="2" type="ORF">MELLADRAFT_89439</name>
</gene>
<sequence length="721" mass="82657">MKQKKSTLARLKDHDHRYDSEEDFHQADSSDTNTSETHTSESEDEKTRAILIEPEDNSDFEDVEEADADDLDQAQSTGDSASKISLSQSQTSSISKKPTSSPELMRKKKDKSLLKTSSKTHSISTAPKKETSNAQHIKQFKIKSKKLQARLKERRKKFTTPHNPDMFKTFIDHGTIMDAQSYPLFINGSTTYVTKDTESITNWGTFGYTYTMSGGDVKGRWKTTRYKCLGVLKCTNESCKYRGSPPTGRTKISKLVQQQKPCKVPRCPGIVIHVACKDTFCRLDECVETQWGLLRHIGTHDHPWPVRTKADKISKEEFATVVKNNSKSKPMQLKTGQALAGKKPIKSVSTIHVAYRNRSRIASERRSVLKDAGIISDKKGKGVQDEFVIDMLSWAKRGLDIIYITMTPANAHISFQTKWMKERLLTIDDDGRAYSGGLLTDVTYKLFATGYLCSTTMYDNDLCRWIPVLFTWLSGLSEAHYHAHFVQLMKMVKDAPITPPQRDSLIRTVVDFSAAQKNGFIQAYMDVFEEYDRDRALSRLNGCQEHYRASVTRLKRNFGHRRSRVHILITILHWITQDVFEGLALDLLKKSNSKTHDKKLDELRRTFPKAKNWIDWWQTSDIKAMLFCSRQPQMDDFDLSEDELPETTNAQESMHRVIYMISVSELTGTIYVVRQNAPYRLEWSSSMLLSRHWSGIMKMLCVESQWNMDRSLGTTRQLLNL</sequence>
<evidence type="ECO:0000313" key="3">
    <source>
        <dbReference type="Proteomes" id="UP000001072"/>
    </source>
</evidence>
<feature type="compositionally biased region" description="Low complexity" evidence="1">
    <location>
        <begin position="114"/>
        <end position="125"/>
    </location>
</feature>
<dbReference type="OrthoDB" id="3046222at2759"/>
<evidence type="ECO:0008006" key="4">
    <source>
        <dbReference type="Google" id="ProtNLM"/>
    </source>
</evidence>
<dbReference type="RefSeq" id="XP_007412496.1">
    <property type="nucleotide sequence ID" value="XM_007412434.1"/>
</dbReference>
<dbReference type="Proteomes" id="UP000001072">
    <property type="component" value="Unassembled WGS sequence"/>
</dbReference>
<protein>
    <recommendedName>
        <fullName evidence="4">GCM domain-containing protein</fullName>
    </recommendedName>
</protein>
<name>F4RTC6_MELLP</name>
<dbReference type="InParanoid" id="F4RTC6"/>
<feature type="region of interest" description="Disordered" evidence="1">
    <location>
        <begin position="1"/>
        <end position="136"/>
    </location>
</feature>
<feature type="compositionally biased region" description="Basic and acidic residues" evidence="1">
    <location>
        <begin position="10"/>
        <end position="28"/>
    </location>
</feature>
<organism evidence="3">
    <name type="scientific">Melampsora larici-populina (strain 98AG31 / pathotype 3-4-7)</name>
    <name type="common">Poplar leaf rust fungus</name>
    <dbReference type="NCBI Taxonomy" id="747676"/>
    <lineage>
        <taxon>Eukaryota</taxon>
        <taxon>Fungi</taxon>
        <taxon>Dikarya</taxon>
        <taxon>Basidiomycota</taxon>
        <taxon>Pucciniomycotina</taxon>
        <taxon>Pucciniomycetes</taxon>
        <taxon>Pucciniales</taxon>
        <taxon>Melampsoraceae</taxon>
        <taxon>Melampsora</taxon>
    </lineage>
</organism>
<evidence type="ECO:0000313" key="2">
    <source>
        <dbReference type="EMBL" id="EGG04367.1"/>
    </source>
</evidence>
<dbReference type="KEGG" id="mlr:MELLADRAFT_89439"/>
<dbReference type="eggNOG" id="ENOG502S7P8">
    <property type="taxonomic scope" value="Eukaryota"/>
</dbReference>
<dbReference type="EMBL" id="GL883119">
    <property type="protein sequence ID" value="EGG04367.1"/>
    <property type="molecule type" value="Genomic_DNA"/>
</dbReference>
<accession>F4RTC6</accession>
<evidence type="ECO:0000256" key="1">
    <source>
        <dbReference type="SAM" id="MobiDB-lite"/>
    </source>
</evidence>
<dbReference type="AlphaFoldDB" id="F4RTC6"/>